<dbReference type="InterPro" id="IPR011990">
    <property type="entry name" value="TPR-like_helical_dom_sf"/>
</dbReference>
<sequence length="1221" mass="132859">MTRRTPENDCADWRLGISANGAETIPPVVGHSFGFHSCCLDLVAIQANVRRCRWQDAVLLWHNALGTDLWQQVLALVAGLPTRQLAADKFLGGVTEQLLTIYHAALLDYATNRNWQLALNIVSMMIPPVTPDVVNYNSLITTCLGSSSWQLAAHVLAHMPVSPDSISFSSAIRACEKSTCWIEAVALLLGMIEREMLPSGISCGSALNACKRSNRWQHMVTLLNLLQDIKAPPDGISYTATIAACATDSWQNSLSVFARMQKQQLLPDVISFSSAAHACGAHGYWEQALAICSSMRQFLLQPNAVLYSSLISACGATGEWQRAFALFAQMQAETLQIDVFACGAAINACTCEGAMWEEALRLLDSMLQATVRPNKVCCNAAVSACDKGGQWQLALGCFRKLGKWTLHADAVSYGAAISACAQGHQWILALTLLDEMPAASTRRNTICYTSALSALDKAGHWQLVLLMLSQMSKEALQPTLASYGAAMSACDSASAGAWTSALTLLRQMKSQRLMPTGMIAGSLAGAVQQGMGEDAALDVLAELRELWTEQCPQAACALRPADADLAAVVGFGPGIVAVTKPSGERTEDLAESLAESLGCKLTLVSRLDHPTSGVLPVALGSEDSAAANWLQAQFAGRMVRKEYLCLVEGPPLGAAGDCARIDAPLHTLKKGDQLRTEISSLGREAKTEYQVLARYRLDAATDPVLSLLSARPRTGRTHQIRVHMASIGAPIVGDLTYGRKQHSTAEAPLPAELEDVLSRQIASGVCLNFIAMFFTLCRDLHELFQKDDLELSFWPNDAEGNLSRREPAACKYRGYDPVADDYEMIPMPAEPGNCDAEKKMIQRQIASLSSRIARGGAPEVLDHYQKVKEDLELQLAKPGILRYKTMDVPDVDLRSTLSTISTCDTFPDEPTCIPLDLEPAGVQPSSTCQLLAAWDLGHAKSVDRRQPLWWRALTNDTPVESKPRGVQAVKRIPEVTSLDSFQAELPTRNPETPNPQIELMVVAIVVERLTEKFGTDYLVTVGRSHRLGQVASGICLNFVAMFFTLCQELHELFQEDDLELSFSDHGAEDDFSHRRHLAACKNSDYDPDADDYEMISMPAEPEDGDAEKKTIQRQIASLSSRIAAGGAPEVLDHYHKVKEGLAKELAMRGILRHKTMDVPDVDLLSTLSTISTCDTYPDEHTFIPLELERAKFNVPASGIVGPRARRLSGKEASTVVEGSGQ</sequence>
<dbReference type="PANTHER" id="PTHR47447">
    <property type="entry name" value="OS03G0856100 PROTEIN"/>
    <property type="match status" value="1"/>
</dbReference>
<dbReference type="Pfam" id="PF00849">
    <property type="entry name" value="PseudoU_synth_2"/>
    <property type="match status" value="1"/>
</dbReference>
<evidence type="ECO:0000313" key="4">
    <source>
        <dbReference type="EMBL" id="OLP84943.1"/>
    </source>
</evidence>
<proteinExistence type="predicted"/>
<accession>A0A1Q9CPS0</accession>
<dbReference type="CDD" id="cd02869">
    <property type="entry name" value="PseudoU_synth_RluA_like"/>
    <property type="match status" value="1"/>
</dbReference>
<feature type="domain" description="Pseudouridine synthase RsuA/RluA-like" evidence="3">
    <location>
        <begin position="581"/>
        <end position="726"/>
    </location>
</feature>
<dbReference type="EMBL" id="LSRX01001005">
    <property type="protein sequence ID" value="OLP84943.1"/>
    <property type="molecule type" value="Genomic_DNA"/>
</dbReference>
<dbReference type="InterPro" id="IPR020103">
    <property type="entry name" value="PsdUridine_synth_cat_dom_sf"/>
</dbReference>
<evidence type="ECO:0000256" key="1">
    <source>
        <dbReference type="ARBA" id="ARBA00022737"/>
    </source>
</evidence>
<feature type="repeat" description="PPR" evidence="2">
    <location>
        <begin position="303"/>
        <end position="337"/>
    </location>
</feature>
<protein>
    <submittedName>
        <fullName evidence="4">Pentatricopeptide repeat-containing protein, chloroplastic</fullName>
    </submittedName>
</protein>
<keyword evidence="1" id="KW-0677">Repeat</keyword>
<feature type="repeat" description="PPR" evidence="2">
    <location>
        <begin position="444"/>
        <end position="478"/>
    </location>
</feature>
<organism evidence="4 5">
    <name type="scientific">Symbiodinium microadriaticum</name>
    <name type="common">Dinoflagellate</name>
    <name type="synonym">Zooxanthella microadriatica</name>
    <dbReference type="NCBI Taxonomy" id="2951"/>
    <lineage>
        <taxon>Eukaryota</taxon>
        <taxon>Sar</taxon>
        <taxon>Alveolata</taxon>
        <taxon>Dinophyceae</taxon>
        <taxon>Suessiales</taxon>
        <taxon>Symbiodiniaceae</taxon>
        <taxon>Symbiodinium</taxon>
    </lineage>
</organism>
<dbReference type="GO" id="GO:0001522">
    <property type="term" value="P:pseudouridine synthesis"/>
    <property type="evidence" value="ECO:0007669"/>
    <property type="project" value="InterPro"/>
</dbReference>
<comment type="caution">
    <text evidence="4">The sequence shown here is derived from an EMBL/GenBank/DDBJ whole genome shotgun (WGS) entry which is preliminary data.</text>
</comment>
<dbReference type="Gene3D" id="1.25.40.10">
    <property type="entry name" value="Tetratricopeptide repeat domain"/>
    <property type="match status" value="3"/>
</dbReference>
<dbReference type="GO" id="GO:0009982">
    <property type="term" value="F:pseudouridine synthase activity"/>
    <property type="evidence" value="ECO:0007669"/>
    <property type="project" value="InterPro"/>
</dbReference>
<dbReference type="Gene3D" id="3.30.2350.10">
    <property type="entry name" value="Pseudouridine synthase"/>
    <property type="match status" value="1"/>
</dbReference>
<reference evidence="4 5" key="1">
    <citation type="submission" date="2016-02" db="EMBL/GenBank/DDBJ databases">
        <title>Genome analysis of coral dinoflagellate symbionts highlights evolutionary adaptations to a symbiotic lifestyle.</title>
        <authorList>
            <person name="Aranda M."/>
            <person name="Li Y."/>
            <person name="Liew Y.J."/>
            <person name="Baumgarten S."/>
            <person name="Simakov O."/>
            <person name="Wilson M."/>
            <person name="Piel J."/>
            <person name="Ashoor H."/>
            <person name="Bougouffa S."/>
            <person name="Bajic V.B."/>
            <person name="Ryu T."/>
            <person name="Ravasi T."/>
            <person name="Bayer T."/>
            <person name="Micklem G."/>
            <person name="Kim H."/>
            <person name="Bhak J."/>
            <person name="Lajeunesse T.C."/>
            <person name="Voolstra C.R."/>
        </authorList>
    </citation>
    <scope>NUCLEOTIDE SEQUENCE [LARGE SCALE GENOMIC DNA]</scope>
    <source>
        <strain evidence="4 5">CCMP2467</strain>
    </source>
</reference>
<dbReference type="Proteomes" id="UP000186817">
    <property type="component" value="Unassembled WGS sequence"/>
</dbReference>
<dbReference type="GO" id="GO:0003723">
    <property type="term" value="F:RNA binding"/>
    <property type="evidence" value="ECO:0007669"/>
    <property type="project" value="InterPro"/>
</dbReference>
<dbReference type="SUPFAM" id="SSF55120">
    <property type="entry name" value="Pseudouridine synthase"/>
    <property type="match status" value="1"/>
</dbReference>
<evidence type="ECO:0000313" key="5">
    <source>
        <dbReference type="Proteomes" id="UP000186817"/>
    </source>
</evidence>
<dbReference type="InterPro" id="IPR002885">
    <property type="entry name" value="PPR_rpt"/>
</dbReference>
<name>A0A1Q9CPS0_SYMMI</name>
<evidence type="ECO:0000256" key="2">
    <source>
        <dbReference type="PROSITE-ProRule" id="PRU00708"/>
    </source>
</evidence>
<keyword evidence="5" id="KW-1185">Reference proteome</keyword>
<evidence type="ECO:0000259" key="3">
    <source>
        <dbReference type="Pfam" id="PF00849"/>
    </source>
</evidence>
<dbReference type="Pfam" id="PF13812">
    <property type="entry name" value="PPR_3"/>
    <property type="match status" value="2"/>
</dbReference>
<dbReference type="InterPro" id="IPR006145">
    <property type="entry name" value="PsdUridine_synth_RsuA/RluA"/>
</dbReference>
<dbReference type="PANTHER" id="PTHR47447:SF17">
    <property type="entry name" value="OS12G0638900 PROTEIN"/>
    <property type="match status" value="1"/>
</dbReference>
<dbReference type="PROSITE" id="PS51375">
    <property type="entry name" value="PPR"/>
    <property type="match status" value="3"/>
</dbReference>
<dbReference type="OrthoDB" id="424794at2759"/>
<dbReference type="AlphaFoldDB" id="A0A1Q9CPS0"/>
<dbReference type="NCBIfam" id="TIGR00756">
    <property type="entry name" value="PPR"/>
    <property type="match status" value="1"/>
</dbReference>
<gene>
    <name evidence="4" type="ORF">AK812_SmicGene34130</name>
</gene>
<feature type="repeat" description="PPR" evidence="2">
    <location>
        <begin position="338"/>
        <end position="373"/>
    </location>
</feature>